<dbReference type="InterPro" id="IPR017972">
    <property type="entry name" value="Cyt_P450_CS"/>
</dbReference>
<keyword evidence="7" id="KW-0472">Membrane</keyword>
<dbReference type="EMBL" id="KE145371">
    <property type="protein sequence ID" value="EPE25384.1"/>
    <property type="molecule type" value="Genomic_DNA"/>
</dbReference>
<accession>S3CJI9</accession>
<keyword evidence="5 6" id="KW-0349">Heme</keyword>
<comment type="similarity">
    <text evidence="2 6">Belongs to the cytochrome P450 family.</text>
</comment>
<protein>
    <submittedName>
        <fullName evidence="8">Cytochrome P450</fullName>
    </submittedName>
</protein>
<dbReference type="GO" id="GO:0020037">
    <property type="term" value="F:heme binding"/>
    <property type="evidence" value="ECO:0007669"/>
    <property type="project" value="InterPro"/>
</dbReference>
<feature type="transmembrane region" description="Helical" evidence="7">
    <location>
        <begin position="6"/>
        <end position="24"/>
    </location>
</feature>
<evidence type="ECO:0000256" key="7">
    <source>
        <dbReference type="SAM" id="Phobius"/>
    </source>
</evidence>
<dbReference type="STRING" id="1116229.S3CJI9"/>
<dbReference type="OMA" id="THGGTNN"/>
<sequence length="536" mass="59879">MGISLFQAVTLAVAVELFLLGKALQKSDRSYPASWIASVFGINYGLLLFYNLAIYPVFVDPLRNVPGPRYGNVLALKVWYNHVVTKRKIGAQFYTEIARTTPNEGIIAIRSFGSTMIVLTQPETITTVLVNERLSYTKPPQLRKFLRPILGDGLVFLEGEEHRFGRKHTQPAFNKAQINDLYPMMWGKAQEMVAVIGKTLEPGYESGKVEIVRWATRVSLDIIGLAGLGHDFHSLTDVKDKLAGDYEELTETTWGKLLWFLLMSRLSPTMTRFLLPGITKTMEDRVASVRNLSTKMIYEKMGAAKDGDDGQFDILSLLISSNDFSEAQLTDHLLTLLVSGHETTSVAFVWMCYRLAIHQDAQKRLRTEVLNAIAGVEPSQLPSILEGLPFLNAVMLEVLRLYPPLPMQSRVADVDTFILGHPLAKGTRVLIPAWIVNRAPELWGPDADEFRPERWIDEDGRHNNMGGGSIGSMTFGRGPRGCIGEGFTKAELRCMMCAMLSHFEWTLNMPISEVVPSGSVTIRPANGLHLKMKRLV</sequence>
<dbReference type="OrthoDB" id="1470350at2759"/>
<dbReference type="InterPro" id="IPR036396">
    <property type="entry name" value="Cyt_P450_sf"/>
</dbReference>
<keyword evidence="6" id="KW-0560">Oxidoreductase</keyword>
<dbReference type="PROSITE" id="PS00086">
    <property type="entry name" value="CYTOCHROME_P450"/>
    <property type="match status" value="1"/>
</dbReference>
<keyword evidence="6" id="KW-0503">Monooxygenase</keyword>
<reference evidence="8 9" key="1">
    <citation type="journal article" date="2013" name="BMC Genomics">
        <title>Genomics-driven discovery of the pneumocandin biosynthetic gene cluster in the fungus Glarea lozoyensis.</title>
        <authorList>
            <person name="Chen L."/>
            <person name="Yue Q."/>
            <person name="Zhang X."/>
            <person name="Xiang M."/>
            <person name="Wang C."/>
            <person name="Li S."/>
            <person name="Che Y."/>
            <person name="Ortiz-Lopez F.J."/>
            <person name="Bills G.F."/>
            <person name="Liu X."/>
            <person name="An Z."/>
        </authorList>
    </citation>
    <scope>NUCLEOTIDE SEQUENCE [LARGE SCALE GENOMIC DNA]</scope>
    <source>
        <strain evidence="9">ATCC 20868 / MF5171</strain>
    </source>
</reference>
<name>S3CJI9_GLAL2</name>
<feature type="binding site" description="axial binding residue" evidence="5">
    <location>
        <position position="482"/>
    </location>
    <ligand>
        <name>heme</name>
        <dbReference type="ChEBI" id="CHEBI:30413"/>
    </ligand>
    <ligandPart>
        <name>Fe</name>
        <dbReference type="ChEBI" id="CHEBI:18248"/>
    </ligandPart>
</feature>
<dbReference type="Gene3D" id="1.10.630.10">
    <property type="entry name" value="Cytochrome P450"/>
    <property type="match status" value="1"/>
</dbReference>
<dbReference type="InterPro" id="IPR001128">
    <property type="entry name" value="Cyt_P450"/>
</dbReference>
<evidence type="ECO:0000256" key="2">
    <source>
        <dbReference type="ARBA" id="ARBA00010617"/>
    </source>
</evidence>
<evidence type="ECO:0000313" key="9">
    <source>
        <dbReference type="Proteomes" id="UP000016922"/>
    </source>
</evidence>
<keyword evidence="3 5" id="KW-0479">Metal-binding</keyword>
<dbReference type="RefSeq" id="XP_008086703.1">
    <property type="nucleotide sequence ID" value="XM_008088512.1"/>
</dbReference>
<dbReference type="AlphaFoldDB" id="S3CJI9"/>
<evidence type="ECO:0000313" key="8">
    <source>
        <dbReference type="EMBL" id="EPE25384.1"/>
    </source>
</evidence>
<dbReference type="GeneID" id="19460354"/>
<dbReference type="PRINTS" id="PR00385">
    <property type="entry name" value="P450"/>
</dbReference>
<dbReference type="GO" id="GO:0016705">
    <property type="term" value="F:oxidoreductase activity, acting on paired donors, with incorporation or reduction of molecular oxygen"/>
    <property type="evidence" value="ECO:0007669"/>
    <property type="project" value="InterPro"/>
</dbReference>
<evidence type="ECO:0000256" key="4">
    <source>
        <dbReference type="ARBA" id="ARBA00023004"/>
    </source>
</evidence>
<proteinExistence type="inferred from homology"/>
<dbReference type="InterPro" id="IPR050121">
    <property type="entry name" value="Cytochrome_P450_monoxygenase"/>
</dbReference>
<dbReference type="Proteomes" id="UP000016922">
    <property type="component" value="Unassembled WGS sequence"/>
</dbReference>
<organism evidence="8 9">
    <name type="scientific">Glarea lozoyensis (strain ATCC 20868 / MF5171)</name>
    <dbReference type="NCBI Taxonomy" id="1116229"/>
    <lineage>
        <taxon>Eukaryota</taxon>
        <taxon>Fungi</taxon>
        <taxon>Dikarya</taxon>
        <taxon>Ascomycota</taxon>
        <taxon>Pezizomycotina</taxon>
        <taxon>Leotiomycetes</taxon>
        <taxon>Helotiales</taxon>
        <taxon>Helotiaceae</taxon>
        <taxon>Glarea</taxon>
    </lineage>
</organism>
<dbReference type="eggNOG" id="KOG0157">
    <property type="taxonomic scope" value="Eukaryota"/>
</dbReference>
<dbReference type="PANTHER" id="PTHR24305:SF166">
    <property type="entry name" value="CYTOCHROME P450 12A4, MITOCHONDRIAL-RELATED"/>
    <property type="match status" value="1"/>
</dbReference>
<feature type="transmembrane region" description="Helical" evidence="7">
    <location>
        <begin position="36"/>
        <end position="58"/>
    </location>
</feature>
<dbReference type="GO" id="GO:0005506">
    <property type="term" value="F:iron ion binding"/>
    <property type="evidence" value="ECO:0007669"/>
    <property type="project" value="InterPro"/>
</dbReference>
<evidence type="ECO:0000256" key="3">
    <source>
        <dbReference type="ARBA" id="ARBA00022723"/>
    </source>
</evidence>
<gene>
    <name evidence="8" type="ORF">GLAREA_01296</name>
</gene>
<dbReference type="PRINTS" id="PR00463">
    <property type="entry name" value="EP450I"/>
</dbReference>
<keyword evidence="7" id="KW-0812">Transmembrane</keyword>
<evidence type="ECO:0000256" key="1">
    <source>
        <dbReference type="ARBA" id="ARBA00001971"/>
    </source>
</evidence>
<keyword evidence="7" id="KW-1133">Transmembrane helix</keyword>
<dbReference type="CDD" id="cd11069">
    <property type="entry name" value="CYP_FUM15-like"/>
    <property type="match status" value="1"/>
</dbReference>
<dbReference type="Pfam" id="PF00067">
    <property type="entry name" value="p450"/>
    <property type="match status" value="1"/>
</dbReference>
<keyword evidence="9" id="KW-1185">Reference proteome</keyword>
<comment type="cofactor">
    <cofactor evidence="1 5">
        <name>heme</name>
        <dbReference type="ChEBI" id="CHEBI:30413"/>
    </cofactor>
</comment>
<dbReference type="PANTHER" id="PTHR24305">
    <property type="entry name" value="CYTOCHROME P450"/>
    <property type="match status" value="1"/>
</dbReference>
<evidence type="ECO:0000256" key="6">
    <source>
        <dbReference type="RuleBase" id="RU000461"/>
    </source>
</evidence>
<dbReference type="InterPro" id="IPR002401">
    <property type="entry name" value="Cyt_P450_E_grp-I"/>
</dbReference>
<dbReference type="GO" id="GO:0004497">
    <property type="term" value="F:monooxygenase activity"/>
    <property type="evidence" value="ECO:0007669"/>
    <property type="project" value="UniProtKB-KW"/>
</dbReference>
<keyword evidence="4 5" id="KW-0408">Iron</keyword>
<dbReference type="KEGG" id="glz:GLAREA_01296"/>
<dbReference type="HOGENOM" id="CLU_001570_5_11_1"/>
<evidence type="ECO:0000256" key="5">
    <source>
        <dbReference type="PIRSR" id="PIRSR602401-1"/>
    </source>
</evidence>
<dbReference type="SUPFAM" id="SSF48264">
    <property type="entry name" value="Cytochrome P450"/>
    <property type="match status" value="1"/>
</dbReference>